<accession>A0A418KH61</accession>
<sequence>MQKPDINWGSAELSDKDQFTLLMLAPLAAGAILPVLTGTIDGLGPWLVEHHVIAADGVLVPLPGADGAGLDLARTAIGALVLVVLTCLAVIARQHRAQDQ</sequence>
<dbReference type="RefSeq" id="WP_119663083.1">
    <property type="nucleotide sequence ID" value="NZ_QUAL01000423.1"/>
</dbReference>
<organism evidence="2 3">
    <name type="scientific">Jiangella rhizosphaerae</name>
    <dbReference type="NCBI Taxonomy" id="2293569"/>
    <lineage>
        <taxon>Bacteria</taxon>
        <taxon>Bacillati</taxon>
        <taxon>Actinomycetota</taxon>
        <taxon>Actinomycetes</taxon>
        <taxon>Jiangellales</taxon>
        <taxon>Jiangellaceae</taxon>
        <taxon>Jiangella</taxon>
    </lineage>
</organism>
<keyword evidence="3" id="KW-1185">Reference proteome</keyword>
<keyword evidence="1" id="KW-1133">Transmembrane helix</keyword>
<dbReference type="EMBL" id="QUAL01000423">
    <property type="protein sequence ID" value="RIQ11421.1"/>
    <property type="molecule type" value="Genomic_DNA"/>
</dbReference>
<evidence type="ECO:0000313" key="2">
    <source>
        <dbReference type="EMBL" id="RIQ11421.1"/>
    </source>
</evidence>
<reference evidence="2 3" key="1">
    <citation type="submission" date="2018-09" db="EMBL/GenBank/DDBJ databases">
        <title>Isolation, diversity and antifungal activity of actinobacteria from wheat.</title>
        <authorList>
            <person name="Han C."/>
        </authorList>
    </citation>
    <scope>NUCLEOTIDE SEQUENCE [LARGE SCALE GENOMIC DNA]</scope>
    <source>
        <strain evidence="2 3">NEAU-YY265</strain>
    </source>
</reference>
<keyword evidence="1" id="KW-0472">Membrane</keyword>
<evidence type="ECO:0000256" key="1">
    <source>
        <dbReference type="SAM" id="Phobius"/>
    </source>
</evidence>
<protein>
    <submittedName>
        <fullName evidence="2">Uncharacterized protein</fullName>
    </submittedName>
</protein>
<feature type="transmembrane region" description="Helical" evidence="1">
    <location>
        <begin position="72"/>
        <end position="92"/>
    </location>
</feature>
<dbReference type="Proteomes" id="UP000284057">
    <property type="component" value="Unassembled WGS sequence"/>
</dbReference>
<name>A0A418KH61_9ACTN</name>
<evidence type="ECO:0000313" key="3">
    <source>
        <dbReference type="Proteomes" id="UP000284057"/>
    </source>
</evidence>
<dbReference type="AlphaFoldDB" id="A0A418KH61"/>
<proteinExistence type="predicted"/>
<keyword evidence="1" id="KW-0812">Transmembrane</keyword>
<gene>
    <name evidence="2" type="ORF">DY240_28745</name>
</gene>
<feature type="transmembrane region" description="Helical" evidence="1">
    <location>
        <begin position="21"/>
        <end position="40"/>
    </location>
</feature>
<comment type="caution">
    <text evidence="2">The sequence shown here is derived from an EMBL/GenBank/DDBJ whole genome shotgun (WGS) entry which is preliminary data.</text>
</comment>